<organism evidence="2 3">
    <name type="scientific">[Ruminococcus] lactaris</name>
    <dbReference type="NCBI Taxonomy" id="46228"/>
    <lineage>
        <taxon>Bacteria</taxon>
        <taxon>Bacillati</taxon>
        <taxon>Bacillota</taxon>
        <taxon>Clostridia</taxon>
        <taxon>Lachnospirales</taxon>
        <taxon>Lachnospiraceae</taxon>
        <taxon>Mediterraneibacter</taxon>
    </lineage>
</organism>
<dbReference type="PANTHER" id="PTHR41373:SF1">
    <property type="entry name" value="PHOSPHATIDYLGLYCEROL LYSYLTRANSFERASE C-TERMINAL DOMAIN-CONTAINING PROTEIN"/>
    <property type="match status" value="1"/>
</dbReference>
<dbReference type="EMBL" id="QSQN01000006">
    <property type="protein sequence ID" value="RGK41838.1"/>
    <property type="molecule type" value="Genomic_DNA"/>
</dbReference>
<evidence type="ECO:0000313" key="3">
    <source>
        <dbReference type="Proteomes" id="UP000260793"/>
    </source>
</evidence>
<dbReference type="Proteomes" id="UP000260793">
    <property type="component" value="Unassembled WGS sequence"/>
</dbReference>
<dbReference type="InterPro" id="IPR016732">
    <property type="entry name" value="UCP018688"/>
</dbReference>
<dbReference type="PANTHER" id="PTHR41373">
    <property type="entry name" value="DUF2156 DOMAIN-CONTAINING PROTEIN"/>
    <property type="match status" value="1"/>
</dbReference>
<dbReference type="Gene3D" id="3.40.630.30">
    <property type="match status" value="1"/>
</dbReference>
<reference evidence="2 3" key="1">
    <citation type="submission" date="2018-08" db="EMBL/GenBank/DDBJ databases">
        <title>A genome reference for cultivated species of the human gut microbiota.</title>
        <authorList>
            <person name="Zou Y."/>
            <person name="Xue W."/>
            <person name="Luo G."/>
        </authorList>
    </citation>
    <scope>NUCLEOTIDE SEQUENCE [LARGE SCALE GENOMIC DNA]</scope>
    <source>
        <strain evidence="2 3">TF11-7</strain>
    </source>
</reference>
<name>A0A3E4LWI9_9FIRM</name>
<gene>
    <name evidence="2" type="ORF">DXD17_03515</name>
</gene>
<dbReference type="SUPFAM" id="SSF55729">
    <property type="entry name" value="Acyl-CoA N-acyltransferases (Nat)"/>
    <property type="match status" value="2"/>
</dbReference>
<accession>A0A3E4LWI9</accession>
<dbReference type="Pfam" id="PF09924">
    <property type="entry name" value="LPG_synthase_C"/>
    <property type="match status" value="1"/>
</dbReference>
<evidence type="ECO:0000259" key="1">
    <source>
        <dbReference type="Pfam" id="PF09924"/>
    </source>
</evidence>
<protein>
    <submittedName>
        <fullName evidence="2">DUF2156 domain-containing protein</fullName>
    </submittedName>
</protein>
<dbReference type="InterPro" id="IPR016181">
    <property type="entry name" value="Acyl_CoA_acyltransferase"/>
</dbReference>
<evidence type="ECO:0000313" key="2">
    <source>
        <dbReference type="EMBL" id="RGK41838.1"/>
    </source>
</evidence>
<dbReference type="PIRSF" id="PIRSF018688">
    <property type="entry name" value="UCP018688"/>
    <property type="match status" value="1"/>
</dbReference>
<dbReference type="InterPro" id="IPR024320">
    <property type="entry name" value="LPG_synthase_C"/>
</dbReference>
<comment type="caution">
    <text evidence="2">The sequence shown here is derived from an EMBL/GenBank/DDBJ whole genome shotgun (WGS) entry which is preliminary data.</text>
</comment>
<dbReference type="AlphaFoldDB" id="A0A3E4LWI9"/>
<proteinExistence type="predicted"/>
<feature type="domain" description="Phosphatidylglycerol lysyltransferase C-terminal" evidence="1">
    <location>
        <begin position="41"/>
        <end position="289"/>
    </location>
</feature>
<sequence length="301" mass="35647">MEQWRVEPMLDFRRIEMSDFPALRKMYEKYGNWSCDCTICGTYMWRDYLDIRISLEEEKLIVYQQLDGKHLFYIPLMEDRIAGIREIVAYMKEQGEECYFYPVANEELPLFEEAGYRIETERDEGWNDYVYDITALANMKGKKYHNHKNHINKFNALYENVELLDIRDVEPAEYLQFLDDYVKSEHKKATIAKEENVKAKEVLSDLEAYGVVGYVLKVDGKIVGLEVGEILGDYYYSHIEKADKTYNGVYSKLVQLVSQDLQEKVKYMNREEDLNEPGLRRSKRGYKPVGYIEKNQVKILD</sequence>